<sequence length="303" mass="33821">MFGIRRVEMKWAERRLPQIDVRDRRTVRYRTGPLQGRAHAVRRWAKNVRDHSGMVDLSKPTVSSHMATRLDGCPPWCVEIHAAPAVSAGPGGRTRRHSRTVMETPESEAGGPAVEIRALEHLDRPEESAPAAVLVFAREPLNLADAGYLATSIRTAVTLARQTHRPYWMKRACPSWCNATHLDGDHLDDRLHWPDDSPPVLLSLHDAVSTAGESCCGQAYRPPQLEIDLEQHADAVEPVVKFVIEGATAVLRLTLDEAEQVRTAVDRVVTMANNADSQPPRPPKPRRFRYRTGPASTRPWSTE</sequence>
<name>A0ABS3VT36_MICEH</name>
<comment type="caution">
    <text evidence="2">The sequence shown here is derived from an EMBL/GenBank/DDBJ whole genome shotgun (WGS) entry which is preliminary data.</text>
</comment>
<evidence type="ECO:0000313" key="2">
    <source>
        <dbReference type="EMBL" id="MBO4207559.1"/>
    </source>
</evidence>
<feature type="compositionally biased region" description="Polar residues" evidence="1">
    <location>
        <begin position="294"/>
        <end position="303"/>
    </location>
</feature>
<protein>
    <submittedName>
        <fullName evidence="2">Uncharacterized protein</fullName>
    </submittedName>
</protein>
<organism evidence="2 3">
    <name type="scientific">Micromonospora echinofusca</name>
    <dbReference type="NCBI Taxonomy" id="47858"/>
    <lineage>
        <taxon>Bacteria</taxon>
        <taxon>Bacillati</taxon>
        <taxon>Actinomycetota</taxon>
        <taxon>Actinomycetes</taxon>
        <taxon>Micromonosporales</taxon>
        <taxon>Micromonosporaceae</taxon>
        <taxon>Micromonospora</taxon>
    </lineage>
</organism>
<proteinExistence type="predicted"/>
<feature type="region of interest" description="Disordered" evidence="1">
    <location>
        <begin position="271"/>
        <end position="303"/>
    </location>
</feature>
<keyword evidence="3" id="KW-1185">Reference proteome</keyword>
<dbReference type="RefSeq" id="WP_208814452.1">
    <property type="nucleotide sequence ID" value="NZ_WVUH01000130.1"/>
</dbReference>
<evidence type="ECO:0000256" key="1">
    <source>
        <dbReference type="SAM" id="MobiDB-lite"/>
    </source>
</evidence>
<reference evidence="2 3" key="1">
    <citation type="submission" date="2019-12" db="EMBL/GenBank/DDBJ databases">
        <title>Whole genome sequencing of endophytic Actinobacterium Micromonospora sp. MPMI6T.</title>
        <authorList>
            <person name="Evv R."/>
            <person name="Podile A.R."/>
        </authorList>
    </citation>
    <scope>NUCLEOTIDE SEQUENCE [LARGE SCALE GENOMIC DNA]</scope>
    <source>
        <strain evidence="2 3">MPMI6</strain>
    </source>
</reference>
<dbReference type="Proteomes" id="UP000823521">
    <property type="component" value="Unassembled WGS sequence"/>
</dbReference>
<feature type="region of interest" description="Disordered" evidence="1">
    <location>
        <begin position="87"/>
        <end position="110"/>
    </location>
</feature>
<evidence type="ECO:0000313" key="3">
    <source>
        <dbReference type="Proteomes" id="UP000823521"/>
    </source>
</evidence>
<dbReference type="EMBL" id="WVUH01000130">
    <property type="protein sequence ID" value="MBO4207559.1"/>
    <property type="molecule type" value="Genomic_DNA"/>
</dbReference>
<gene>
    <name evidence="2" type="ORF">GSF22_16310</name>
</gene>
<accession>A0ABS3VT36</accession>